<sequence>MGHPSLRSATSAGPPSARTLVVVAHPDLASSRITACLAEAVSDLAHVTVHEIGPACHDGHFDIAREQQLLRDHDRIVWQFPWYWYSVPAVLKAWIDQVLTYGFAYGGSGSVLRGKTLQLVTSTGGPEESYAAVDPASRFTMTQLLAPLDATARLIGMRLAEPLVLHGARTVTDEDLAVHAKRYRELLSSPSRAD</sequence>
<dbReference type="SUPFAM" id="SSF52218">
    <property type="entry name" value="Flavoproteins"/>
    <property type="match status" value="1"/>
</dbReference>
<dbReference type="InterPro" id="IPR029039">
    <property type="entry name" value="Flavoprotein-like_sf"/>
</dbReference>
<reference evidence="3 4" key="1">
    <citation type="submission" date="2022-07" db="EMBL/GenBank/DDBJ databases">
        <authorList>
            <person name="Phongsopitanun W."/>
            <person name="Tanasupawat S."/>
        </authorList>
    </citation>
    <scope>NUCLEOTIDE SEQUENCE [LARGE SCALE GENOMIC DNA]</scope>
    <source>
        <strain evidence="3 4">RCU-064</strain>
    </source>
</reference>
<evidence type="ECO:0000259" key="2">
    <source>
        <dbReference type="Pfam" id="PF02525"/>
    </source>
</evidence>
<dbReference type="InterPro" id="IPR003680">
    <property type="entry name" value="Flavodoxin_fold"/>
</dbReference>
<name>A0ABT1VA98_9ACTN</name>
<dbReference type="Pfam" id="PF02525">
    <property type="entry name" value="Flavodoxin_2"/>
    <property type="match status" value="1"/>
</dbReference>
<evidence type="ECO:0000313" key="4">
    <source>
        <dbReference type="Proteomes" id="UP001204746"/>
    </source>
</evidence>
<feature type="domain" description="Flavodoxin-like fold" evidence="2">
    <location>
        <begin position="18"/>
        <end position="186"/>
    </location>
</feature>
<accession>A0ABT1VA98</accession>
<evidence type="ECO:0000256" key="1">
    <source>
        <dbReference type="ARBA" id="ARBA00023002"/>
    </source>
</evidence>
<dbReference type="RefSeq" id="WP_256655093.1">
    <property type="nucleotide sequence ID" value="NZ_JANIAA010000045.1"/>
</dbReference>
<keyword evidence="1" id="KW-0560">Oxidoreductase</keyword>
<comment type="caution">
    <text evidence="3">The sequence shown here is derived from an EMBL/GenBank/DDBJ whole genome shotgun (WGS) entry which is preliminary data.</text>
</comment>
<organism evidence="3 4">
    <name type="scientific">Streptomyces rugosispiralis</name>
    <dbReference type="NCBI Taxonomy" id="2967341"/>
    <lineage>
        <taxon>Bacteria</taxon>
        <taxon>Bacillati</taxon>
        <taxon>Actinomycetota</taxon>
        <taxon>Actinomycetes</taxon>
        <taxon>Kitasatosporales</taxon>
        <taxon>Streptomycetaceae</taxon>
        <taxon>Streptomyces</taxon>
    </lineage>
</organism>
<evidence type="ECO:0000313" key="3">
    <source>
        <dbReference type="EMBL" id="MCQ8194322.1"/>
    </source>
</evidence>
<dbReference type="PANTHER" id="PTHR47307">
    <property type="entry name" value="GLUTATHIONE-REGULATED POTASSIUM-EFFLUX SYSTEM ANCILLARY PROTEIN KEFG"/>
    <property type="match status" value="1"/>
</dbReference>
<dbReference type="EMBL" id="JANIAA010000045">
    <property type="protein sequence ID" value="MCQ8194322.1"/>
    <property type="molecule type" value="Genomic_DNA"/>
</dbReference>
<dbReference type="Gene3D" id="3.40.50.360">
    <property type="match status" value="1"/>
</dbReference>
<dbReference type="InterPro" id="IPR046980">
    <property type="entry name" value="KefG/KefF"/>
</dbReference>
<gene>
    <name evidence="3" type="ORF">NP777_40045</name>
</gene>
<dbReference type="PANTHER" id="PTHR47307:SF1">
    <property type="entry name" value="GLUTATHIONE-REGULATED POTASSIUM-EFFLUX SYSTEM ANCILLARY PROTEIN KEFG"/>
    <property type="match status" value="1"/>
</dbReference>
<keyword evidence="4" id="KW-1185">Reference proteome</keyword>
<dbReference type="Proteomes" id="UP001204746">
    <property type="component" value="Unassembled WGS sequence"/>
</dbReference>
<protein>
    <submittedName>
        <fullName evidence="3">NAD(P)H-dependent oxidoreductase</fullName>
    </submittedName>
</protein>
<proteinExistence type="predicted"/>